<reference evidence="1 2" key="1">
    <citation type="submission" date="2024-05" db="EMBL/GenBank/DDBJ databases">
        <title>Genome sequencing and assembly of Indian major carp, Cirrhinus mrigala (Hamilton, 1822).</title>
        <authorList>
            <person name="Mohindra V."/>
            <person name="Chowdhury L.M."/>
            <person name="Lal K."/>
            <person name="Jena J.K."/>
        </authorList>
    </citation>
    <scope>NUCLEOTIDE SEQUENCE [LARGE SCALE GENOMIC DNA]</scope>
    <source>
        <strain evidence="1">CM1030</strain>
        <tissue evidence="1">Blood</tissue>
    </source>
</reference>
<feature type="non-terminal residue" evidence="1">
    <location>
        <position position="56"/>
    </location>
</feature>
<dbReference type="Proteomes" id="UP001529510">
    <property type="component" value="Unassembled WGS sequence"/>
</dbReference>
<evidence type="ECO:0000313" key="2">
    <source>
        <dbReference type="Proteomes" id="UP001529510"/>
    </source>
</evidence>
<feature type="non-terminal residue" evidence="1">
    <location>
        <position position="1"/>
    </location>
</feature>
<dbReference type="AlphaFoldDB" id="A0ABD0Q9M0"/>
<dbReference type="EMBL" id="JAMKFB020000010">
    <property type="protein sequence ID" value="KAL0182556.1"/>
    <property type="molecule type" value="Genomic_DNA"/>
</dbReference>
<proteinExistence type="predicted"/>
<comment type="caution">
    <text evidence="1">The sequence shown here is derived from an EMBL/GenBank/DDBJ whole genome shotgun (WGS) entry which is preliminary data.</text>
</comment>
<gene>
    <name evidence="1" type="ORF">M9458_021931</name>
</gene>
<accession>A0ABD0Q9M0</accession>
<organism evidence="1 2">
    <name type="scientific">Cirrhinus mrigala</name>
    <name type="common">Mrigala</name>
    <dbReference type="NCBI Taxonomy" id="683832"/>
    <lineage>
        <taxon>Eukaryota</taxon>
        <taxon>Metazoa</taxon>
        <taxon>Chordata</taxon>
        <taxon>Craniata</taxon>
        <taxon>Vertebrata</taxon>
        <taxon>Euteleostomi</taxon>
        <taxon>Actinopterygii</taxon>
        <taxon>Neopterygii</taxon>
        <taxon>Teleostei</taxon>
        <taxon>Ostariophysi</taxon>
        <taxon>Cypriniformes</taxon>
        <taxon>Cyprinidae</taxon>
        <taxon>Labeoninae</taxon>
        <taxon>Labeonini</taxon>
        <taxon>Cirrhinus</taxon>
    </lineage>
</organism>
<name>A0ABD0Q9M0_CIRMR</name>
<evidence type="ECO:0000313" key="1">
    <source>
        <dbReference type="EMBL" id="KAL0182556.1"/>
    </source>
</evidence>
<keyword evidence="2" id="KW-1185">Reference proteome</keyword>
<sequence length="56" mass="6569">KAEMSDTIYDNVIGTKTKGINRDRVEMMVEIYESVDCVRDHDFRTETNTHQPLQHT</sequence>
<protein>
    <submittedName>
        <fullName evidence="1">Uncharacterized protein</fullName>
    </submittedName>
</protein>